<protein>
    <submittedName>
        <fullName evidence="1">Uncharacterized protein</fullName>
    </submittedName>
</protein>
<dbReference type="KEGG" id="rml:FF011L_30510"/>
<keyword evidence="2" id="KW-1185">Reference proteome</keyword>
<organism evidence="1 2">
    <name type="scientific">Roseimaritima multifibrata</name>
    <dbReference type="NCBI Taxonomy" id="1930274"/>
    <lineage>
        <taxon>Bacteria</taxon>
        <taxon>Pseudomonadati</taxon>
        <taxon>Planctomycetota</taxon>
        <taxon>Planctomycetia</taxon>
        <taxon>Pirellulales</taxon>
        <taxon>Pirellulaceae</taxon>
        <taxon>Roseimaritima</taxon>
    </lineage>
</organism>
<name>A0A517MHB7_9BACT</name>
<dbReference type="Proteomes" id="UP000320672">
    <property type="component" value="Chromosome"/>
</dbReference>
<evidence type="ECO:0000313" key="2">
    <source>
        <dbReference type="Proteomes" id="UP000320672"/>
    </source>
</evidence>
<evidence type="ECO:0000313" key="1">
    <source>
        <dbReference type="EMBL" id="QDS94272.1"/>
    </source>
</evidence>
<dbReference type="AlphaFoldDB" id="A0A517MHB7"/>
<reference evidence="1 2" key="1">
    <citation type="submission" date="2019-02" db="EMBL/GenBank/DDBJ databases">
        <title>Deep-cultivation of Planctomycetes and their phenomic and genomic characterization uncovers novel biology.</title>
        <authorList>
            <person name="Wiegand S."/>
            <person name="Jogler M."/>
            <person name="Boedeker C."/>
            <person name="Pinto D."/>
            <person name="Vollmers J."/>
            <person name="Rivas-Marin E."/>
            <person name="Kohn T."/>
            <person name="Peeters S.H."/>
            <person name="Heuer A."/>
            <person name="Rast P."/>
            <person name="Oberbeckmann S."/>
            <person name="Bunk B."/>
            <person name="Jeske O."/>
            <person name="Meyerdierks A."/>
            <person name="Storesund J.E."/>
            <person name="Kallscheuer N."/>
            <person name="Luecker S."/>
            <person name="Lage O.M."/>
            <person name="Pohl T."/>
            <person name="Merkel B.J."/>
            <person name="Hornburger P."/>
            <person name="Mueller R.-W."/>
            <person name="Bruemmer F."/>
            <person name="Labrenz M."/>
            <person name="Spormann A.M."/>
            <person name="Op den Camp H."/>
            <person name="Overmann J."/>
            <person name="Amann R."/>
            <person name="Jetten M.S.M."/>
            <person name="Mascher T."/>
            <person name="Medema M.H."/>
            <person name="Devos D.P."/>
            <person name="Kaster A.-K."/>
            <person name="Ovreas L."/>
            <person name="Rohde M."/>
            <person name="Galperin M.Y."/>
            <person name="Jogler C."/>
        </authorList>
    </citation>
    <scope>NUCLEOTIDE SEQUENCE [LARGE SCALE GENOMIC DNA]</scope>
    <source>
        <strain evidence="1 2">FF011L</strain>
    </source>
</reference>
<gene>
    <name evidence="1" type="ORF">FF011L_30510</name>
</gene>
<dbReference type="EMBL" id="CP036262">
    <property type="protein sequence ID" value="QDS94272.1"/>
    <property type="molecule type" value="Genomic_DNA"/>
</dbReference>
<sequence>MQRGIYGVCLAAITLTRPLYPAEGGHGDVSDVKSPVGSNRYNRLRMMGGATSNGAFSKPLQDQIGRLVDLRVSSAGVVEQPQLPRR</sequence>
<accession>A0A517MHB7</accession>
<proteinExistence type="predicted"/>